<feature type="signal peptide" evidence="8">
    <location>
        <begin position="1"/>
        <end position="19"/>
    </location>
</feature>
<accession>A0A3L9MBP0</accession>
<gene>
    <name evidence="9" type="ORF">EAH69_06705</name>
</gene>
<keyword evidence="5 8" id="KW-0732">Signal</keyword>
<evidence type="ECO:0000256" key="2">
    <source>
        <dbReference type="ARBA" id="ARBA00008163"/>
    </source>
</evidence>
<dbReference type="SUPFAM" id="SSF56935">
    <property type="entry name" value="Porins"/>
    <property type="match status" value="1"/>
</dbReference>
<evidence type="ECO:0000313" key="9">
    <source>
        <dbReference type="EMBL" id="RLZ10475.1"/>
    </source>
</evidence>
<evidence type="ECO:0000256" key="8">
    <source>
        <dbReference type="SAM" id="SignalP"/>
    </source>
</evidence>
<feature type="chain" id="PRO_5018066539" evidence="8">
    <location>
        <begin position="20"/>
        <end position="410"/>
    </location>
</feature>
<dbReference type="Gene3D" id="2.40.160.60">
    <property type="entry name" value="Outer membrane protein transport protein (OMPP1/FadL/TodX)"/>
    <property type="match status" value="1"/>
</dbReference>
<keyword evidence="6" id="KW-0472">Membrane</keyword>
<dbReference type="PANTHER" id="PTHR35093:SF8">
    <property type="entry name" value="OUTER MEMBRANE PROTEIN NMB0088-RELATED"/>
    <property type="match status" value="1"/>
</dbReference>
<name>A0A3L9MBP0_9FLAO</name>
<dbReference type="PANTHER" id="PTHR35093">
    <property type="entry name" value="OUTER MEMBRANE PROTEIN NMB0088-RELATED"/>
    <property type="match status" value="1"/>
</dbReference>
<dbReference type="Proteomes" id="UP000275348">
    <property type="component" value="Unassembled WGS sequence"/>
</dbReference>
<keyword evidence="10" id="KW-1185">Reference proteome</keyword>
<dbReference type="AlphaFoldDB" id="A0A3L9MBP0"/>
<dbReference type="RefSeq" id="WP_121934421.1">
    <property type="nucleotide sequence ID" value="NZ_RDOJ01000007.1"/>
</dbReference>
<comment type="similarity">
    <text evidence="2">Belongs to the OmpP1/FadL family.</text>
</comment>
<dbReference type="GO" id="GO:0009279">
    <property type="term" value="C:cell outer membrane"/>
    <property type="evidence" value="ECO:0007669"/>
    <property type="project" value="UniProtKB-SubCell"/>
</dbReference>
<dbReference type="InterPro" id="IPR005017">
    <property type="entry name" value="OMPP1/FadL/TodX"/>
</dbReference>
<organism evidence="9 10">
    <name type="scientific">Faecalibacter macacae</name>
    <dbReference type="NCBI Taxonomy" id="1859289"/>
    <lineage>
        <taxon>Bacteria</taxon>
        <taxon>Pseudomonadati</taxon>
        <taxon>Bacteroidota</taxon>
        <taxon>Flavobacteriia</taxon>
        <taxon>Flavobacteriales</taxon>
        <taxon>Weeksellaceae</taxon>
        <taxon>Faecalibacter</taxon>
    </lineage>
</organism>
<dbReference type="Pfam" id="PF03349">
    <property type="entry name" value="Toluene_X"/>
    <property type="match status" value="1"/>
</dbReference>
<dbReference type="GO" id="GO:0015483">
    <property type="term" value="F:long-chain fatty acid transporting porin activity"/>
    <property type="evidence" value="ECO:0007669"/>
    <property type="project" value="TreeGrafter"/>
</dbReference>
<sequence>MKKIFLTLALAALSSSAFAGGYRVALQGVRQAALGGNSTTLARDASVAFYNPAGLAFVDAKLSIAAGVFGVKSEAKWQDPQTLNKAVTDNGLSTPIYLAVSYKPTDDLAVGLSVTTPFGSSLTWPNDWENRSNITEIELQAFNVQPTVAYKFTEWFSVGAGFIYTHGSATMKKVQTVAGNDIGLELEDDDAHGLGFNIGTMFRPTEKWNVALAYRSNVDAKANYGTVTWNNVPSGLSTNPTFQTSQWSTVLPLPSEFVVGTSYKVTPKLELFGEVSWQNWTRYKDLSIILQNPETGYQQESVSVKNWKDNTIFRIGAEYTFNDMIQGRIGYYHDESPVPSQYWSSETPSTDNNAFTAGLGFSFKNGFMLDLYGAFVNGQERYIHNVDQDFRGDVKLKAFNFGLGLAYNIK</sequence>
<evidence type="ECO:0000313" key="10">
    <source>
        <dbReference type="Proteomes" id="UP000275348"/>
    </source>
</evidence>
<protein>
    <submittedName>
        <fullName evidence="9">Aromatic hydrocarbon degradation protein</fullName>
    </submittedName>
</protein>
<evidence type="ECO:0000256" key="5">
    <source>
        <dbReference type="ARBA" id="ARBA00022729"/>
    </source>
</evidence>
<comment type="caution">
    <text evidence="9">The sequence shown here is derived from an EMBL/GenBank/DDBJ whole genome shotgun (WGS) entry which is preliminary data.</text>
</comment>
<evidence type="ECO:0000256" key="4">
    <source>
        <dbReference type="ARBA" id="ARBA00022692"/>
    </source>
</evidence>
<dbReference type="OrthoDB" id="9922at2"/>
<evidence type="ECO:0000256" key="7">
    <source>
        <dbReference type="ARBA" id="ARBA00023237"/>
    </source>
</evidence>
<evidence type="ECO:0000256" key="1">
    <source>
        <dbReference type="ARBA" id="ARBA00004571"/>
    </source>
</evidence>
<comment type="subcellular location">
    <subcellularLocation>
        <location evidence="1">Cell outer membrane</location>
        <topology evidence="1">Multi-pass membrane protein</topology>
    </subcellularLocation>
</comment>
<dbReference type="EMBL" id="RDOJ01000007">
    <property type="protein sequence ID" value="RLZ10475.1"/>
    <property type="molecule type" value="Genomic_DNA"/>
</dbReference>
<reference evidence="9 10" key="1">
    <citation type="submission" date="2018-10" db="EMBL/GenBank/DDBJ databases">
        <authorList>
            <person name="Chen X."/>
        </authorList>
    </citation>
    <scope>NUCLEOTIDE SEQUENCE [LARGE SCALE GENOMIC DNA]</scope>
    <source>
        <strain evidence="9 10">YIM 102668</strain>
    </source>
</reference>
<keyword evidence="3" id="KW-1134">Transmembrane beta strand</keyword>
<proteinExistence type="inferred from homology"/>
<keyword evidence="7" id="KW-0998">Cell outer membrane</keyword>
<evidence type="ECO:0000256" key="6">
    <source>
        <dbReference type="ARBA" id="ARBA00023136"/>
    </source>
</evidence>
<keyword evidence="4" id="KW-0812">Transmembrane</keyword>
<evidence type="ECO:0000256" key="3">
    <source>
        <dbReference type="ARBA" id="ARBA00022452"/>
    </source>
</evidence>